<evidence type="ECO:0000256" key="2">
    <source>
        <dbReference type="ARBA" id="ARBA00006962"/>
    </source>
</evidence>
<evidence type="ECO:0000256" key="6">
    <source>
        <dbReference type="ARBA" id="ARBA00022679"/>
    </source>
</evidence>
<evidence type="ECO:0000259" key="8">
    <source>
        <dbReference type="Pfam" id="PF04101"/>
    </source>
</evidence>
<evidence type="ECO:0000256" key="7">
    <source>
        <dbReference type="ARBA" id="ARBA00022824"/>
    </source>
</evidence>
<dbReference type="GO" id="GO:0004577">
    <property type="term" value="F:N-acetylglucosaminyldiphosphodolichol N-acetylglucosaminyltransferase activity"/>
    <property type="evidence" value="ECO:0007669"/>
    <property type="project" value="UniProtKB-EC"/>
</dbReference>
<dbReference type="InterPro" id="IPR007235">
    <property type="entry name" value="Glyco_trans_28_C"/>
</dbReference>
<evidence type="ECO:0000256" key="1">
    <source>
        <dbReference type="ARBA" id="ARBA00004240"/>
    </source>
</evidence>
<keyword evidence="10" id="KW-1185">Reference proteome</keyword>
<keyword evidence="6" id="KW-0808">Transferase</keyword>
<evidence type="ECO:0000256" key="3">
    <source>
        <dbReference type="ARBA" id="ARBA00012614"/>
    </source>
</evidence>
<organism evidence="9 10">
    <name type="scientific">Prymnesium parvum</name>
    <name type="common">Toxic golden alga</name>
    <dbReference type="NCBI Taxonomy" id="97485"/>
    <lineage>
        <taxon>Eukaryota</taxon>
        <taxon>Haptista</taxon>
        <taxon>Haptophyta</taxon>
        <taxon>Prymnesiophyceae</taxon>
        <taxon>Prymnesiales</taxon>
        <taxon>Prymnesiaceae</taxon>
        <taxon>Prymnesium</taxon>
    </lineage>
</organism>
<evidence type="ECO:0000313" key="9">
    <source>
        <dbReference type="EMBL" id="KAL1526792.1"/>
    </source>
</evidence>
<keyword evidence="7" id="KW-0256">Endoplasmic reticulum</keyword>
<comment type="subcellular location">
    <subcellularLocation>
        <location evidence="1">Endoplasmic reticulum</location>
    </subcellularLocation>
</comment>
<dbReference type="GO" id="GO:0005783">
    <property type="term" value="C:endoplasmic reticulum"/>
    <property type="evidence" value="ECO:0007669"/>
    <property type="project" value="UniProtKB-SubCell"/>
</dbReference>
<dbReference type="PANTHER" id="PTHR12867">
    <property type="entry name" value="GLYCOSYL TRANSFERASE-RELATED"/>
    <property type="match status" value="1"/>
</dbReference>
<dbReference type="PANTHER" id="PTHR12867:SF6">
    <property type="entry name" value="N-ACETYLGLUCOSAMINYLDIPHOSPHODOLICHOL N-ACETYLGLUCOSAMINYLTRANSFERASE"/>
    <property type="match status" value="1"/>
</dbReference>
<dbReference type="GO" id="GO:0006488">
    <property type="term" value="P:dolichol-linked oligosaccharide biosynthetic process"/>
    <property type="evidence" value="ECO:0007669"/>
    <property type="project" value="InterPro"/>
</dbReference>
<dbReference type="EC" id="2.4.1.141" evidence="3"/>
<comment type="similarity">
    <text evidence="2">Belongs to the glycosyltransferase 28 family.</text>
</comment>
<sequence length="164" mass="17998">MAVFVTVGTTQFDLLIQKMLSEEVLDLLSKQGYTTLRLQVGRGSEPLVPTKAPLSIDWYRFKPSLEEDMAGASLLISHAGAGSILEGMRLRSRMIVVVNDALMDNHQTELADELASLGHCLSTTPSGLIVSLRDLQERESEFAPFPPADKEAFPRFLDSHLGLA</sequence>
<dbReference type="EMBL" id="JBGBPQ010000003">
    <property type="protein sequence ID" value="KAL1526792.1"/>
    <property type="molecule type" value="Genomic_DNA"/>
</dbReference>
<dbReference type="SUPFAM" id="SSF53756">
    <property type="entry name" value="UDP-Glycosyltransferase/glycogen phosphorylase"/>
    <property type="match status" value="1"/>
</dbReference>
<accession>A0AB34K0D1</accession>
<protein>
    <recommendedName>
        <fullName evidence="4">UDP-N-acetylglucosamine transferase subunit ALG13</fullName>
        <ecNumber evidence="3">2.4.1.141</ecNumber>
    </recommendedName>
</protein>
<name>A0AB34K0D1_PRYPA</name>
<dbReference type="Proteomes" id="UP001515480">
    <property type="component" value="Unassembled WGS sequence"/>
</dbReference>
<dbReference type="Gene3D" id="3.40.50.2000">
    <property type="entry name" value="Glycogen Phosphorylase B"/>
    <property type="match status" value="1"/>
</dbReference>
<proteinExistence type="inferred from homology"/>
<comment type="caution">
    <text evidence="9">The sequence shown here is derived from an EMBL/GenBank/DDBJ whole genome shotgun (WGS) entry which is preliminary data.</text>
</comment>
<reference evidence="9 10" key="1">
    <citation type="journal article" date="2024" name="Science">
        <title>Giant polyketide synthase enzymes in the biosynthesis of giant marine polyether toxins.</title>
        <authorList>
            <person name="Fallon T.R."/>
            <person name="Shende V.V."/>
            <person name="Wierzbicki I.H."/>
            <person name="Pendleton A.L."/>
            <person name="Watervoot N.F."/>
            <person name="Auber R.P."/>
            <person name="Gonzalez D.J."/>
            <person name="Wisecaver J.H."/>
            <person name="Moore B.S."/>
        </authorList>
    </citation>
    <scope>NUCLEOTIDE SEQUENCE [LARGE SCALE GENOMIC DNA]</scope>
    <source>
        <strain evidence="9 10">12B1</strain>
    </source>
</reference>
<keyword evidence="5" id="KW-0328">Glycosyltransferase</keyword>
<evidence type="ECO:0000313" key="10">
    <source>
        <dbReference type="Proteomes" id="UP001515480"/>
    </source>
</evidence>
<feature type="domain" description="Glycosyl transferase family 28 C-terminal" evidence="8">
    <location>
        <begin position="3"/>
        <end position="147"/>
    </location>
</feature>
<dbReference type="InterPro" id="IPR039042">
    <property type="entry name" value="Alg13-like"/>
</dbReference>
<evidence type="ECO:0000256" key="5">
    <source>
        <dbReference type="ARBA" id="ARBA00022676"/>
    </source>
</evidence>
<dbReference type="Pfam" id="PF04101">
    <property type="entry name" value="Glyco_tran_28_C"/>
    <property type="match status" value="1"/>
</dbReference>
<dbReference type="AlphaFoldDB" id="A0AB34K0D1"/>
<evidence type="ECO:0000256" key="4">
    <source>
        <dbReference type="ARBA" id="ARBA00017468"/>
    </source>
</evidence>
<gene>
    <name evidence="9" type="ORF">AB1Y20_015488</name>
</gene>